<protein>
    <submittedName>
        <fullName evidence="1">Uncharacterized protein</fullName>
    </submittedName>
</protein>
<dbReference type="AlphaFoldDB" id="A0A1B6LF23"/>
<name>A0A1B6LF23_9HEMI</name>
<feature type="non-terminal residue" evidence="1">
    <location>
        <position position="1"/>
    </location>
</feature>
<evidence type="ECO:0000313" key="1">
    <source>
        <dbReference type="EMBL" id="JAT22273.1"/>
    </source>
</evidence>
<dbReference type="Gene3D" id="3.40.50.1110">
    <property type="entry name" value="SGNH hydrolase"/>
    <property type="match status" value="1"/>
</dbReference>
<gene>
    <name evidence="1" type="ORF">g.5201</name>
</gene>
<reference evidence="1" key="1">
    <citation type="submission" date="2015-11" db="EMBL/GenBank/DDBJ databases">
        <title>De novo transcriptome assembly of four potential Pierce s Disease insect vectors from Arizona vineyards.</title>
        <authorList>
            <person name="Tassone E.E."/>
        </authorList>
    </citation>
    <scope>NUCLEOTIDE SEQUENCE</scope>
</reference>
<sequence>YRYDLPENDVRNQAIQKVNNSIRNEVHNEMSMGLIDLHLYERRYHTRQGFHLNRKGKKRVAKDIYTTIKNMQNHSYTKTQTNVEDIPVLLNQGNIQGSQIVLANMDEISQDRQE</sequence>
<dbReference type="InterPro" id="IPR036514">
    <property type="entry name" value="SGNH_hydro_sf"/>
</dbReference>
<feature type="non-terminal residue" evidence="1">
    <location>
        <position position="114"/>
    </location>
</feature>
<accession>A0A1B6LF23</accession>
<dbReference type="SUPFAM" id="SSF52266">
    <property type="entry name" value="SGNH hydrolase"/>
    <property type="match status" value="1"/>
</dbReference>
<dbReference type="EMBL" id="GEBQ01017704">
    <property type="protein sequence ID" value="JAT22273.1"/>
    <property type="molecule type" value="Transcribed_RNA"/>
</dbReference>
<organism evidence="1">
    <name type="scientific">Graphocephala atropunctata</name>
    <dbReference type="NCBI Taxonomy" id="36148"/>
    <lineage>
        <taxon>Eukaryota</taxon>
        <taxon>Metazoa</taxon>
        <taxon>Ecdysozoa</taxon>
        <taxon>Arthropoda</taxon>
        <taxon>Hexapoda</taxon>
        <taxon>Insecta</taxon>
        <taxon>Pterygota</taxon>
        <taxon>Neoptera</taxon>
        <taxon>Paraneoptera</taxon>
        <taxon>Hemiptera</taxon>
        <taxon>Auchenorrhyncha</taxon>
        <taxon>Membracoidea</taxon>
        <taxon>Cicadellidae</taxon>
        <taxon>Cicadellinae</taxon>
        <taxon>Cicadellini</taxon>
        <taxon>Graphocephala</taxon>
    </lineage>
</organism>
<proteinExistence type="predicted"/>